<comment type="caution">
    <text evidence="6">The sequence shown here is derived from an EMBL/GenBank/DDBJ whole genome shotgun (WGS) entry which is preliminary data.</text>
</comment>
<dbReference type="eggNOG" id="COG0566">
    <property type="taxonomic scope" value="Bacteria"/>
</dbReference>
<dbReference type="GO" id="GO:0032259">
    <property type="term" value="P:methylation"/>
    <property type="evidence" value="ECO:0007669"/>
    <property type="project" value="UniProtKB-KW"/>
</dbReference>
<name>A3IKB7_9CHRO</name>
<keyword evidence="7" id="KW-1185">Reference proteome</keyword>
<dbReference type="SUPFAM" id="SSF75217">
    <property type="entry name" value="alpha/beta knot"/>
    <property type="match status" value="1"/>
</dbReference>
<dbReference type="InterPro" id="IPR001537">
    <property type="entry name" value="SpoU_MeTrfase"/>
</dbReference>
<feature type="region of interest" description="Disordered" evidence="4">
    <location>
        <begin position="1"/>
        <end position="43"/>
    </location>
</feature>
<sequence>MPNKPVPRGDRRFPRKGKFSGKKPIISSRSQSNTSAEPQETDDDLIYGRHSVLAALEGDRQLNRIWITNRLHYDPRFHNLIQGSKAKGAVIDEVSLQRLSQITNGANHQGVAAQVAPYTYHELDELITQAKANSDAPVIVIADGIADPHNLGAIIRTAEAMGCQGLIIPQRRAAGVTSTVSKVAAGALESFPVARVVNLSRALETLKKEGFWIYGTVAEGGKRLHDFNFEGAIGLVIGSEGSGLSLLTQRCCDQLVSIPLEGKTPSLNASVAAAINLYEIYRQRWSEKVHI</sequence>
<organism evidence="6 7">
    <name type="scientific">Crocosphaera chwakensis CCY0110</name>
    <dbReference type="NCBI Taxonomy" id="391612"/>
    <lineage>
        <taxon>Bacteria</taxon>
        <taxon>Bacillati</taxon>
        <taxon>Cyanobacteriota</taxon>
        <taxon>Cyanophyceae</taxon>
        <taxon>Oscillatoriophycideae</taxon>
        <taxon>Chroococcales</taxon>
        <taxon>Aphanothecaceae</taxon>
        <taxon>Crocosphaera</taxon>
        <taxon>Crocosphaera chwakensis</taxon>
    </lineage>
</organism>
<dbReference type="Gene3D" id="3.30.1330.30">
    <property type="match status" value="1"/>
</dbReference>
<dbReference type="FunFam" id="3.40.1280.10:FF:000008">
    <property type="entry name" value="Group 3 RNA methyltransferase TrmH"/>
    <property type="match status" value="1"/>
</dbReference>
<dbReference type="Gene3D" id="3.40.1280.10">
    <property type="match status" value="1"/>
</dbReference>
<dbReference type="EMBL" id="AAXW01000003">
    <property type="protein sequence ID" value="EAZ93106.1"/>
    <property type="molecule type" value="Genomic_DNA"/>
</dbReference>
<evidence type="ECO:0000256" key="4">
    <source>
        <dbReference type="SAM" id="MobiDB-lite"/>
    </source>
</evidence>
<dbReference type="GO" id="GO:0006396">
    <property type="term" value="P:RNA processing"/>
    <property type="evidence" value="ECO:0007669"/>
    <property type="project" value="InterPro"/>
</dbReference>
<dbReference type="PANTHER" id="PTHR46429">
    <property type="entry name" value="23S RRNA (GUANOSINE-2'-O-)-METHYLTRANSFERASE RLMB"/>
    <property type="match status" value="1"/>
</dbReference>
<dbReference type="GO" id="GO:0003723">
    <property type="term" value="F:RNA binding"/>
    <property type="evidence" value="ECO:0007669"/>
    <property type="project" value="InterPro"/>
</dbReference>
<dbReference type="Proteomes" id="UP000003781">
    <property type="component" value="Unassembled WGS sequence"/>
</dbReference>
<proteinExistence type="inferred from homology"/>
<gene>
    <name evidence="6" type="ORF">CY0110_03519</name>
</gene>
<dbReference type="SUPFAM" id="SSF55315">
    <property type="entry name" value="L30e-like"/>
    <property type="match status" value="1"/>
</dbReference>
<evidence type="ECO:0000256" key="2">
    <source>
        <dbReference type="ARBA" id="ARBA00022603"/>
    </source>
</evidence>
<reference evidence="6 7" key="1">
    <citation type="submission" date="2007-03" db="EMBL/GenBank/DDBJ databases">
        <authorList>
            <person name="Stal L."/>
            <person name="Ferriera S."/>
            <person name="Johnson J."/>
            <person name="Kravitz S."/>
            <person name="Beeson K."/>
            <person name="Sutton G."/>
            <person name="Rogers Y.-H."/>
            <person name="Friedman R."/>
            <person name="Frazier M."/>
            <person name="Venter J.C."/>
        </authorList>
    </citation>
    <scope>NUCLEOTIDE SEQUENCE [LARGE SCALE GENOMIC DNA]</scope>
    <source>
        <strain evidence="6 7">CCY0110</strain>
    </source>
</reference>
<keyword evidence="3 6" id="KW-0808">Transferase</keyword>
<comment type="similarity">
    <text evidence="1">Belongs to the class IV-like SAM-binding methyltransferase superfamily. RNA methyltransferase TrmH family.</text>
</comment>
<evidence type="ECO:0000313" key="6">
    <source>
        <dbReference type="EMBL" id="EAZ93106.1"/>
    </source>
</evidence>
<dbReference type="InterPro" id="IPR013123">
    <property type="entry name" value="SpoU_subst-bd"/>
</dbReference>
<dbReference type="FunFam" id="3.30.1330.30:FF:000063">
    <property type="entry name" value="RNA methyltransferase, TrmH family, group 3"/>
    <property type="match status" value="1"/>
</dbReference>
<dbReference type="RefSeq" id="WP_008273777.1">
    <property type="nucleotide sequence ID" value="NZ_AAXW01000003.1"/>
</dbReference>
<evidence type="ECO:0000313" key="7">
    <source>
        <dbReference type="Proteomes" id="UP000003781"/>
    </source>
</evidence>
<evidence type="ECO:0000256" key="3">
    <source>
        <dbReference type="ARBA" id="ARBA00022679"/>
    </source>
</evidence>
<dbReference type="Pfam" id="PF00588">
    <property type="entry name" value="SpoU_methylase"/>
    <property type="match status" value="1"/>
</dbReference>
<dbReference type="OrthoDB" id="9794400at2"/>
<dbReference type="CDD" id="cd18103">
    <property type="entry name" value="SpoU-like_RlmB"/>
    <property type="match status" value="1"/>
</dbReference>
<dbReference type="PANTHER" id="PTHR46429:SF1">
    <property type="entry name" value="23S RRNA (GUANOSINE-2'-O-)-METHYLTRANSFERASE RLMB"/>
    <property type="match status" value="1"/>
</dbReference>
<protein>
    <submittedName>
        <fullName evidence="6">RNA methyltransferase TrmH, group 3</fullName>
    </submittedName>
</protein>
<feature type="domain" description="RNA 2-O ribose methyltransferase substrate binding" evidence="5">
    <location>
        <begin position="45"/>
        <end position="121"/>
    </location>
</feature>
<evidence type="ECO:0000256" key="1">
    <source>
        <dbReference type="ARBA" id="ARBA00007228"/>
    </source>
</evidence>
<dbReference type="GO" id="GO:0008173">
    <property type="term" value="F:RNA methyltransferase activity"/>
    <property type="evidence" value="ECO:0007669"/>
    <property type="project" value="InterPro"/>
</dbReference>
<dbReference type="InterPro" id="IPR029028">
    <property type="entry name" value="Alpha/beta_knot_MTases"/>
</dbReference>
<keyword evidence="2 6" id="KW-0489">Methyltransferase</keyword>
<dbReference type="NCBIfam" id="TIGR00186">
    <property type="entry name" value="rRNA_methyl_3"/>
    <property type="match status" value="1"/>
</dbReference>
<accession>A3IKB7</accession>
<evidence type="ECO:0000259" key="5">
    <source>
        <dbReference type="SMART" id="SM00967"/>
    </source>
</evidence>
<dbReference type="InterPro" id="IPR029026">
    <property type="entry name" value="tRNA_m1G_MTases_N"/>
</dbReference>
<dbReference type="AlphaFoldDB" id="A3IKB7"/>
<dbReference type="InterPro" id="IPR029064">
    <property type="entry name" value="Ribosomal_eL30-like_sf"/>
</dbReference>
<dbReference type="Pfam" id="PF08032">
    <property type="entry name" value="SpoU_sub_bind"/>
    <property type="match status" value="1"/>
</dbReference>
<feature type="compositionally biased region" description="Polar residues" evidence="4">
    <location>
        <begin position="27"/>
        <end position="38"/>
    </location>
</feature>
<dbReference type="GO" id="GO:0005829">
    <property type="term" value="C:cytosol"/>
    <property type="evidence" value="ECO:0007669"/>
    <property type="project" value="TreeGrafter"/>
</dbReference>
<dbReference type="SMART" id="SM00967">
    <property type="entry name" value="SpoU_sub_bind"/>
    <property type="match status" value="1"/>
</dbReference>
<dbReference type="InterPro" id="IPR004441">
    <property type="entry name" value="rRNA_MeTrfase_TrmH"/>
</dbReference>